<comment type="caution">
    <text evidence="1">The sequence shown here is derived from an EMBL/GenBank/DDBJ whole genome shotgun (WGS) entry which is preliminary data.</text>
</comment>
<accession>A0A5J4L4K1</accession>
<dbReference type="EMBL" id="BLAB01000001">
    <property type="protein sequence ID" value="GER93810.1"/>
    <property type="molecule type" value="Genomic_DNA"/>
</dbReference>
<name>A0A5J4L4K1_9ZZZZ</name>
<protein>
    <submittedName>
        <fullName evidence="1">Uncharacterized protein</fullName>
    </submittedName>
</protein>
<proteinExistence type="predicted"/>
<organism evidence="1">
    <name type="scientific">hot springs metagenome</name>
    <dbReference type="NCBI Taxonomy" id="433727"/>
    <lineage>
        <taxon>unclassified sequences</taxon>
        <taxon>metagenomes</taxon>
        <taxon>ecological metagenomes</taxon>
    </lineage>
</organism>
<reference evidence="1" key="1">
    <citation type="submission" date="2019-10" db="EMBL/GenBank/DDBJ databases">
        <title>Metagenomic sequencing of thiosulfate-disproportionating enrichment culture.</title>
        <authorList>
            <person name="Umezawa K."/>
            <person name="Kojima H."/>
            <person name="Fukui M."/>
        </authorList>
    </citation>
    <scope>NUCLEOTIDE SEQUENCE</scope>
    <source>
        <strain evidence="1">45J</strain>
    </source>
</reference>
<gene>
    <name evidence="1" type="ORF">A45J_1566</name>
</gene>
<evidence type="ECO:0000313" key="1">
    <source>
        <dbReference type="EMBL" id="GER93810.1"/>
    </source>
</evidence>
<dbReference type="AlphaFoldDB" id="A0A5J4L4K1"/>
<sequence>MLKLIIEASKKDEELSRLLERAKEYAEVYLLAKRRQKGCDGMGEMASLKDEFKGIFDELLAYCKSKGYIKDNLSYDIDVVADEVVKW</sequence>